<dbReference type="STRING" id="645134.A0A0L0H5Y5"/>
<feature type="coiled-coil region" evidence="1">
    <location>
        <begin position="230"/>
        <end position="257"/>
    </location>
</feature>
<feature type="region of interest" description="Disordered" evidence="2">
    <location>
        <begin position="63"/>
        <end position="82"/>
    </location>
</feature>
<feature type="compositionally biased region" description="Polar residues" evidence="2">
    <location>
        <begin position="2217"/>
        <end position="2227"/>
    </location>
</feature>
<dbReference type="Proteomes" id="UP000053201">
    <property type="component" value="Unassembled WGS sequence"/>
</dbReference>
<feature type="compositionally biased region" description="Basic and acidic residues" evidence="2">
    <location>
        <begin position="1571"/>
        <end position="1580"/>
    </location>
</feature>
<dbReference type="PANTHER" id="PTHR14918:SF3">
    <property type="entry name" value="KICSTOR COMPLEX PROTEIN SZT2"/>
    <property type="match status" value="1"/>
</dbReference>
<evidence type="ECO:0000313" key="3">
    <source>
        <dbReference type="EMBL" id="KNC96331.1"/>
    </source>
</evidence>
<gene>
    <name evidence="3" type="ORF">SPPG_08234</name>
</gene>
<feature type="compositionally biased region" description="Polar residues" evidence="2">
    <location>
        <begin position="1189"/>
        <end position="1202"/>
    </location>
</feature>
<dbReference type="RefSeq" id="XP_016604371.1">
    <property type="nucleotide sequence ID" value="XM_016756394.1"/>
</dbReference>
<protein>
    <submittedName>
        <fullName evidence="3">Uncharacterized protein</fullName>
    </submittedName>
</protein>
<evidence type="ECO:0000313" key="4">
    <source>
        <dbReference type="Proteomes" id="UP000053201"/>
    </source>
</evidence>
<feature type="compositionally biased region" description="Polar residues" evidence="2">
    <location>
        <begin position="1788"/>
        <end position="1805"/>
    </location>
</feature>
<dbReference type="PANTHER" id="PTHR14918">
    <property type="entry name" value="KICSTOR COMPLEX PROTEIN SZT2"/>
    <property type="match status" value="1"/>
</dbReference>
<evidence type="ECO:0000256" key="1">
    <source>
        <dbReference type="SAM" id="Coils"/>
    </source>
</evidence>
<dbReference type="OrthoDB" id="43547at2759"/>
<evidence type="ECO:0000256" key="2">
    <source>
        <dbReference type="SAM" id="MobiDB-lite"/>
    </source>
</evidence>
<dbReference type="OMA" id="KKDVWGV"/>
<proteinExistence type="predicted"/>
<feature type="region of interest" description="Disordered" evidence="2">
    <location>
        <begin position="1561"/>
        <end position="1580"/>
    </location>
</feature>
<feature type="compositionally biased region" description="Basic and acidic residues" evidence="2">
    <location>
        <begin position="1979"/>
        <end position="2005"/>
    </location>
</feature>
<sequence>MTGPTIEDAAAIVLLLKRPSIFTRADYDTWILRHILRPLAPAELDDDNVEVVEVTTDSHHLPWTRHSLSENPDSPLSPDHSLSPPLRSISYDPIVPSPLRTPARRSSPQDRRFRITPETRIYSFAARYRMVFVVDITPSMSVIDDSSGKAKALISVAFETLCKCLDGICRPFSMKSTMRDGTYDVEPVIYVTVLAECGTSYFRSEQSPLAADFSRTYPTRVLLQEVVVTRNNMEAVAERLYDALNAYEHDLVQQRQRDTRSQAAASADWETQDNIGPLDEAGFLMADTAEYASLPSRPIGANLDTTPSDSVFKAVNRGLFALNLLPEDCMSALVVITDGVVSPAGAGEQIARDCCRKLSRENAVFTIIQVGAGDGYTPGTNFGHVADNEFLRFLGIAAAGTFLYGADCNYLDGDSSPADSPPPPNFYHRHLLFRDGSLTKSGTEYRYRVVNGSRRERSVDCPRGRLLNASVDTTQNISLEELSFPWDPTSKPPLVAEILCGYRDYTLNINLEYIISARLHEGFVLSSVHVTPRSNRPDKVEVILTMPWFTNVTVMYTIKTTWTATDRPLLTGRSQKLPRIELNILAQHAFAILFINAQNLEQKNTFNHAIEEKLVKLHAFLRRIYETDDSFKVLASYNTKYALSVIPQTEQRMFPLTTDNALGLMTSFGGRPATGSPGNGSHGTNTPNNYWQVLAQIMTSKWESFYEWTCDVILRSTSTGGESLRSTKRQVATIYLNDHLTSEWCTFAVGKGRFLKFVQRDGDSPAHEIDTEGGKTVKEIPSGFCILSLASENECLTTLQLAFFGMEPAERLGMITELIQGVRNISHTMRTSGATFQPLIVCQKPVRQLLIVYQPGEEGELEESRTERILEEPIKVVRTPPDSEPPSPASRLASAIEAVEARYLSDPGLKAYLRNQRWVWLTDVEVDKLDLNIGDDRMPVHQLAFLLMYRKRVEEGFVTISETPESFTMYREVEIRKRKAIRAEADPQQLEQEPNTICAVQFVLMKDDKNMNVITELWVEPIVDGPAGSEVAISDTLGNMPVAALFKEHYDKLADTMLEEDHDLFNKLFTFDKIHALGRAGGGSPENDNKPVGRSKRFASARGFTAVTTKFALGYVLEDAEFATMAYHFPAVCEGECEELPKGALSPAISGVLASPANGAMSPSPTPGPFTSSSDMIADIMSLRGDRSGTPSSNNLLEITTPANLSRAPSHAGLLRARGGDLSLTVNIPSRKPEVQESTAVPNPGYWLSLEAVFLATTRRSRINLALCRYLERMIGLIADGEILLGDGQVGTTSTSGGVEHSKDLLERVKETIEKISDDSKENFPDILLRPITDSKCFVKIRDPHSFVLVFLPHYPLEPWSKNKRQGSGVLKMLNTEVNMEGQESEATEDETSPQYLALTVVECVRAGLPSSGIPITDDPPFQPVAPKKGGLQDYRIRTWTPSTQDKALVDGCVLAEGSTRGFYCSSSRNSSHESSIADASASETGNDTLSEYAQQFLSQLNNAFASAFTKSVYAALLQGYDVETKDLQRAVVACVETSIDIDITGYLNVRILSERRRLSSIDNSDNRGGTGKEEGSEKDVQELFREVLAEYFSPVPSSTVTQGNVYFYRPLVKSVSQPEAPPSRSNTGSTLNLFATSTSAPPHQPVPVSSQSFGPATGRRRLTPEQSSSTMPLGPLQFNTLFKNLECAETPLFIRTECSFRKRTVSDAEHSQIPVTDLPGSYRLGNENSMTTETTEVLDFTPEDIGTSVSPIESGDGTRAVLHLVCLTIPQSLRVDSPIKSGGLRQGSDQDSILLSPSRESGTGSDIHEALGSHAALNEQSPPSLTTDKEVVLQETARKIEALLEDEIMHALLEFHPVQASTVRLIEGILRKRHGINAAVEDEGSSPVFAATESGPSLALNFPLVFISPTVGVHMFQDELEQKNLGVGGMQRLGDLFCVVDELFVDSHEAERNELSLEDEDRAASNVHGLGISLDGLKSESSKPLDKVDKEGTMSPVREDDRTLKGQGSSKRRKFWLIVTVAGQSAQVHFFSKRVTGYDRLAIVRTVRQGVTDCCERVNRLYLLKRLSETHTASKYLIAPTNQEDESAPGQLRIRPRDDDDLSSSPSPPEHGPGNRFPVGRFACPLVFRHSFPLHWRLRPHQALSSIVVALEAFGIVNRKNMLVFAAKGSVFYMKMSVEELDLEKERDQKSEAAPLSASLSEGLGTTVRPGLSDSPKGQNSPLMRRSTISSLAPPSVVSGAPSTGTSRSPDWALVLEVFGVDRPGPQITNEFVNMVEVKINALTQHVLGTFLARNVTLKLTRADLDFILPAGRGCGPIRREWFKLPTLVRSPYVFLLLLRQNLLSWLHVLGGADVVSSLRKHYGATFGWADRAVDNPQGKRTYEVQLSDFSFLYNCIPTRNPTATEATVGQGIASICLALLDHEGRVMVEAPGVGAEGGVEGTVTTGELLEHVEWMPAHHSGQEDATEWKGYKLIADIWCQGSINLDGLAGRLDTAVRNTLMDYMVEATVGRLNAGAKDSPLQSAPELYVDTVQSPTGSLVSPFSATDSESQLKNDQCEEKTPEADTVPVDDFSEFYGTLCQVLQRAADAGTPTVQHLTSPVNLPSWIIEEFAAEVNDLLTGNGAMLTPVMLRRVLKSTIEGQNEFEVHRPTKRTYGATFDNDGVEGKDLYVAIVGLKDLHARYGPWRPRFPSVVDRKQSFDSDSSGPYSSSTAAMMTFGTVNPSVSTGVNAARGPQEDSASESATTVSFPPHHRRPSRGFQAATLATSSGPKSPMDEVVLFSGNLHPAVLELGSRSSFLVLSMENEQLGVFTYNWNRAYCDLVFSQILRILSWNNLRIQFLEKEFASLQQLGTTRQLNFRVPKQRSDPEQPVPASYGGDSVAMAMATHFAQRTVTTPGTPMVEKGTSGAVVTTTDAGIRVGYGMDVDTLQKHAVEFLDWFVRHIRMNRRDGGLSAGHLTPSVPSVFTGQGEGDRPDSAGGKGTTGPVFISASDMAEILRSVRLLHFVKYPLLFTEIRDQLLGQSLNLPSSGIPGSLDTPVGKELSSATAPTPLLSNASQATSSGWINSNSVDDETTMRWYRELIDTYLRDYVAYLRHLGLDTVTSGTGGTLFAASSSVTPKFWISNRLCVDADVTYLVRWFSTGVLIAQVGVDGIFGCVNLYTLSYSEGIGGHVDAAVEAREKDQKDASDDFMSACANLKALVHVNSYSYDFHLRYFQNILERRVRQPTPVDLLLVMKAFMLFNPRKANFACSRIHHGSCAIDDGQVSSSLFQYILKNPLRYGFFPIVYQGQPIACSLTSTTPDFSRPGSGTFDDAVEGPETVYTIVVYSTVEDSATDTATLREEQRVHQRKGSAGASSTSAKLNLRYFLLVVNMKNVFPHRDLDNSRSSVMGTAMMFDPLHEYLAGGYYLKDIVRHAERKVERLVEQALRYYGRDNLWRQLLKAQDPVSLAAANPESPDSAPIDDGMCEWTKLFLEKIAPNSRSLLDIDPDLADLFNSQAVPWLRLLDYLKSYYSYTARDLVDDSATGRRHLVLFNPHNGDYLLHFVLSPVRSDVSPVSPTSEADVTSRHVGALNLLPLAAPIPLSLAGGSVVGTDEPQTPLSGSSTEASMGANMSEALNRNPLDSRDMVCEVSAVSREGVADEVEYQHINDVVNTISFWLWSEVTCFMR</sequence>
<feature type="compositionally biased region" description="Low complexity" evidence="2">
    <location>
        <begin position="72"/>
        <end position="82"/>
    </location>
</feature>
<dbReference type="InParanoid" id="A0A0L0H5Y5"/>
<dbReference type="VEuPathDB" id="FungiDB:SPPG_08234"/>
<feature type="region of interest" description="Disordered" evidence="2">
    <location>
        <begin position="1979"/>
        <end position="2007"/>
    </location>
</feature>
<feature type="region of interest" description="Disordered" evidence="2">
    <location>
        <begin position="2728"/>
        <end position="2773"/>
    </location>
</feature>
<feature type="compositionally biased region" description="Low complexity" evidence="2">
    <location>
        <begin position="2193"/>
        <end position="2206"/>
    </location>
</feature>
<feature type="compositionally biased region" description="Polar residues" evidence="2">
    <location>
        <begin position="1624"/>
        <end position="1639"/>
    </location>
</feature>
<organism evidence="3 4">
    <name type="scientific">Spizellomyces punctatus (strain DAOM BR117)</name>
    <dbReference type="NCBI Taxonomy" id="645134"/>
    <lineage>
        <taxon>Eukaryota</taxon>
        <taxon>Fungi</taxon>
        <taxon>Fungi incertae sedis</taxon>
        <taxon>Chytridiomycota</taxon>
        <taxon>Chytridiomycota incertae sedis</taxon>
        <taxon>Chytridiomycetes</taxon>
        <taxon>Spizellomycetales</taxon>
        <taxon>Spizellomycetaceae</taxon>
        <taxon>Spizellomyces</taxon>
    </lineage>
</organism>
<feature type="region of interest" description="Disordered" evidence="2">
    <location>
        <begin position="1183"/>
        <end position="1202"/>
    </location>
</feature>
<feature type="region of interest" description="Disordered" evidence="2">
    <location>
        <begin position="2078"/>
        <end position="2117"/>
    </location>
</feature>
<dbReference type="GO" id="GO:0005777">
    <property type="term" value="C:peroxisome"/>
    <property type="evidence" value="ECO:0007669"/>
    <property type="project" value="InterPro"/>
</dbReference>
<feature type="region of interest" description="Disordered" evidence="2">
    <location>
        <begin position="2187"/>
        <end position="2227"/>
    </location>
</feature>
<keyword evidence="1" id="KW-0175">Coiled coil</keyword>
<dbReference type="InterPro" id="IPR033228">
    <property type="entry name" value="SZT2"/>
</dbReference>
<reference evidence="3 4" key="1">
    <citation type="submission" date="2009-08" db="EMBL/GenBank/DDBJ databases">
        <title>The Genome Sequence of Spizellomyces punctatus strain DAOM BR117.</title>
        <authorList>
            <consortium name="The Broad Institute Genome Sequencing Platform"/>
            <person name="Russ C."/>
            <person name="Cuomo C."/>
            <person name="Shea T."/>
            <person name="Young S.K."/>
            <person name="Zeng Q."/>
            <person name="Koehrsen M."/>
            <person name="Haas B."/>
            <person name="Borodovsky M."/>
            <person name="Guigo R."/>
            <person name="Alvarado L."/>
            <person name="Berlin A."/>
            <person name="Bochicchio J."/>
            <person name="Borenstein D."/>
            <person name="Chapman S."/>
            <person name="Chen Z."/>
            <person name="Engels R."/>
            <person name="Freedman E."/>
            <person name="Gellesch M."/>
            <person name="Goldberg J."/>
            <person name="Griggs A."/>
            <person name="Gujja S."/>
            <person name="Heiman D."/>
            <person name="Hepburn T."/>
            <person name="Howarth C."/>
            <person name="Jen D."/>
            <person name="Larson L."/>
            <person name="Lewis B."/>
            <person name="Mehta T."/>
            <person name="Park D."/>
            <person name="Pearson M."/>
            <person name="Roberts A."/>
            <person name="Saif S."/>
            <person name="Shenoy N."/>
            <person name="Sisk P."/>
            <person name="Stolte C."/>
            <person name="Sykes S."/>
            <person name="Thomson T."/>
            <person name="Walk T."/>
            <person name="White J."/>
            <person name="Yandava C."/>
            <person name="Burger G."/>
            <person name="Gray M.W."/>
            <person name="Holland P.W.H."/>
            <person name="King N."/>
            <person name="Lang F.B.F."/>
            <person name="Roger A.J."/>
            <person name="Ruiz-Trillo I."/>
            <person name="Lander E."/>
            <person name="Nusbaum C."/>
        </authorList>
    </citation>
    <scope>NUCLEOTIDE SEQUENCE [LARGE SCALE GENOMIC DNA]</scope>
    <source>
        <strain evidence="3 4">DAOM BR117</strain>
    </source>
</reference>
<feature type="region of interest" description="Disordered" evidence="2">
    <location>
        <begin position="1617"/>
        <end position="1672"/>
    </location>
</feature>
<feature type="region of interest" description="Disordered" evidence="2">
    <location>
        <begin position="1779"/>
        <end position="1808"/>
    </location>
</feature>
<dbReference type="GeneID" id="27691408"/>
<dbReference type="EMBL" id="KQ257469">
    <property type="protein sequence ID" value="KNC96331.1"/>
    <property type="molecule type" value="Genomic_DNA"/>
</dbReference>
<keyword evidence="4" id="KW-1185">Reference proteome</keyword>
<feature type="region of interest" description="Disordered" evidence="2">
    <location>
        <begin position="89"/>
        <end position="110"/>
    </location>
</feature>
<name>A0A0L0H5Y5_SPIPD</name>
<dbReference type="eggNOG" id="ENOG502QPW4">
    <property type="taxonomic scope" value="Eukaryota"/>
</dbReference>
<accession>A0A0L0H5Y5</accession>